<keyword evidence="3" id="KW-1185">Reference proteome</keyword>
<name>A0A4Q9PB81_9APHY</name>
<dbReference type="Pfam" id="PF00292">
    <property type="entry name" value="PAX"/>
    <property type="match status" value="1"/>
</dbReference>
<dbReference type="EMBL" id="ML145357">
    <property type="protein sequence ID" value="TBU51235.1"/>
    <property type="molecule type" value="Genomic_DNA"/>
</dbReference>
<dbReference type="InterPro" id="IPR036388">
    <property type="entry name" value="WH-like_DNA-bd_sf"/>
</dbReference>
<dbReference type="Gene3D" id="1.10.10.10">
    <property type="entry name" value="Winged helix-like DNA-binding domain superfamily/Winged helix DNA-binding domain"/>
    <property type="match status" value="1"/>
</dbReference>
<evidence type="ECO:0000256" key="1">
    <source>
        <dbReference type="ARBA" id="ARBA00022724"/>
    </source>
</evidence>
<organism evidence="2 3">
    <name type="scientific">Dichomitus squalens</name>
    <dbReference type="NCBI Taxonomy" id="114155"/>
    <lineage>
        <taxon>Eukaryota</taxon>
        <taxon>Fungi</taxon>
        <taxon>Dikarya</taxon>
        <taxon>Basidiomycota</taxon>
        <taxon>Agaricomycotina</taxon>
        <taxon>Agaricomycetes</taxon>
        <taxon>Polyporales</taxon>
        <taxon>Polyporaceae</taxon>
        <taxon>Dichomitus</taxon>
    </lineage>
</organism>
<keyword evidence="1" id="KW-0563">Paired box</keyword>
<dbReference type="GO" id="GO:0003677">
    <property type="term" value="F:DNA binding"/>
    <property type="evidence" value="ECO:0007669"/>
    <property type="project" value="InterPro"/>
</dbReference>
<feature type="non-terminal residue" evidence="2">
    <location>
        <position position="93"/>
    </location>
</feature>
<dbReference type="SUPFAM" id="SSF46689">
    <property type="entry name" value="Homeodomain-like"/>
    <property type="match status" value="1"/>
</dbReference>
<dbReference type="Proteomes" id="UP000292082">
    <property type="component" value="Unassembled WGS sequence"/>
</dbReference>
<dbReference type="InterPro" id="IPR009057">
    <property type="entry name" value="Homeodomain-like_sf"/>
</dbReference>
<protein>
    <submittedName>
        <fullName evidence="2">Uncharacterized protein</fullName>
    </submittedName>
</protein>
<dbReference type="AlphaFoldDB" id="A0A4Q9PB81"/>
<dbReference type="InterPro" id="IPR001523">
    <property type="entry name" value="Paired_dom"/>
</dbReference>
<gene>
    <name evidence="2" type="ORF">BD310DRAFT_801367</name>
</gene>
<reference evidence="2 3" key="1">
    <citation type="submission" date="2019-01" db="EMBL/GenBank/DDBJ databases">
        <title>Draft genome sequences of three monokaryotic isolates of the white-rot basidiomycete fungus Dichomitus squalens.</title>
        <authorList>
            <consortium name="DOE Joint Genome Institute"/>
            <person name="Lopez S.C."/>
            <person name="Andreopoulos B."/>
            <person name="Pangilinan J."/>
            <person name="Lipzen A."/>
            <person name="Riley R."/>
            <person name="Ahrendt S."/>
            <person name="Ng V."/>
            <person name="Barry K."/>
            <person name="Daum C."/>
            <person name="Grigoriev I.V."/>
            <person name="Hilden K.S."/>
            <person name="Makela M.R."/>
            <person name="de Vries R.P."/>
        </authorList>
    </citation>
    <scope>NUCLEOTIDE SEQUENCE [LARGE SCALE GENOMIC DNA]</scope>
    <source>
        <strain evidence="2 3">CBS 464.89</strain>
    </source>
</reference>
<evidence type="ECO:0000313" key="3">
    <source>
        <dbReference type="Proteomes" id="UP000292082"/>
    </source>
</evidence>
<proteinExistence type="predicted"/>
<dbReference type="GO" id="GO:0006355">
    <property type="term" value="P:regulation of DNA-templated transcription"/>
    <property type="evidence" value="ECO:0007669"/>
    <property type="project" value="InterPro"/>
</dbReference>
<accession>A0A4Q9PB81</accession>
<sequence length="93" mass="10493">MPATISADLKERIVYLYLGENWTMCQISETLKVSTGLVSKVVALYRTYGTVIDPTKQRTGRPRAVNGDATLYLTEILRANPNMYLDKIQARLL</sequence>
<evidence type="ECO:0000313" key="2">
    <source>
        <dbReference type="EMBL" id="TBU51235.1"/>
    </source>
</evidence>